<gene>
    <name evidence="6" type="ORF">Q8947_02055</name>
</gene>
<feature type="domain" description="Cyclic nucleotide-binding" evidence="4">
    <location>
        <begin position="13"/>
        <end position="133"/>
    </location>
</feature>
<dbReference type="InterPro" id="IPR014710">
    <property type="entry name" value="RmlC-like_jellyroll"/>
</dbReference>
<dbReference type="InterPro" id="IPR018490">
    <property type="entry name" value="cNMP-bd_dom_sf"/>
</dbReference>
<sequence length="226" mass="25229">MSLEHTLETSSAWFALLGPDERERVLHDVSATQYPAGALIERRGERATAWLGVASGLVKVSVGNPEGKLASLMGVPAGGWFGEGSLLKREKRKYDVVALRASTIMRLPEATFDWLLDRSIPFNRYLLHQLNERVGQFVGKAESDRLLDPEARVARCLVELVNPLLYPGKAMRLDITQEEIGYLARISRQRTNQALRTLEGEKLVSVEYGAVHVLDLEGLQSYGSYY</sequence>
<dbReference type="InterPro" id="IPR036390">
    <property type="entry name" value="WH_DNA-bd_sf"/>
</dbReference>
<dbReference type="InterPro" id="IPR036388">
    <property type="entry name" value="WH-like_DNA-bd_sf"/>
</dbReference>
<organism evidence="6 7">
    <name type="scientific">Yanghanlia caeni</name>
    <dbReference type="NCBI Taxonomy" id="3064283"/>
    <lineage>
        <taxon>Bacteria</taxon>
        <taxon>Pseudomonadati</taxon>
        <taxon>Pseudomonadota</taxon>
        <taxon>Betaproteobacteria</taxon>
        <taxon>Burkholderiales</taxon>
        <taxon>Alcaligenaceae</taxon>
        <taxon>Yanghanlia</taxon>
    </lineage>
</organism>
<dbReference type="InterPro" id="IPR000595">
    <property type="entry name" value="cNMP-bd_dom"/>
</dbReference>
<dbReference type="PANTHER" id="PTHR24567:SF68">
    <property type="entry name" value="DNA-BINDING TRANSCRIPTIONAL DUAL REGULATOR CRP"/>
    <property type="match status" value="1"/>
</dbReference>
<keyword evidence="3" id="KW-0804">Transcription</keyword>
<dbReference type="CDD" id="cd00038">
    <property type="entry name" value="CAP_ED"/>
    <property type="match status" value="1"/>
</dbReference>
<dbReference type="SMART" id="SM00100">
    <property type="entry name" value="cNMP"/>
    <property type="match status" value="1"/>
</dbReference>
<evidence type="ECO:0000259" key="4">
    <source>
        <dbReference type="PROSITE" id="PS50042"/>
    </source>
</evidence>
<dbReference type="InterPro" id="IPR050397">
    <property type="entry name" value="Env_Response_Regulators"/>
</dbReference>
<name>A0ABU1D2Y3_9BURK</name>
<dbReference type="SUPFAM" id="SSF51206">
    <property type="entry name" value="cAMP-binding domain-like"/>
    <property type="match status" value="1"/>
</dbReference>
<evidence type="ECO:0000313" key="6">
    <source>
        <dbReference type="EMBL" id="MDR4124766.1"/>
    </source>
</evidence>
<comment type="caution">
    <text evidence="6">The sequence shown here is derived from an EMBL/GenBank/DDBJ whole genome shotgun (WGS) entry which is preliminary data.</text>
</comment>
<dbReference type="Gene3D" id="1.10.10.10">
    <property type="entry name" value="Winged helix-like DNA-binding domain superfamily/Winged helix DNA-binding domain"/>
    <property type="match status" value="1"/>
</dbReference>
<evidence type="ECO:0000256" key="2">
    <source>
        <dbReference type="ARBA" id="ARBA00023125"/>
    </source>
</evidence>
<evidence type="ECO:0000313" key="7">
    <source>
        <dbReference type="Proteomes" id="UP001232156"/>
    </source>
</evidence>
<accession>A0ABU1D2Y3</accession>
<dbReference type="Gene3D" id="2.60.120.10">
    <property type="entry name" value="Jelly Rolls"/>
    <property type="match status" value="1"/>
</dbReference>
<evidence type="ECO:0000256" key="1">
    <source>
        <dbReference type="ARBA" id="ARBA00023015"/>
    </source>
</evidence>
<dbReference type="SUPFAM" id="SSF46785">
    <property type="entry name" value="Winged helix' DNA-binding domain"/>
    <property type="match status" value="1"/>
</dbReference>
<reference evidence="6 7" key="1">
    <citation type="submission" date="2023-08" db="EMBL/GenBank/DDBJ databases">
        <title>Alcaligenaceae gen. nov., a novel taxon isolated from the sludge of Yixing Pesticide Factory.</title>
        <authorList>
            <person name="Ruan L."/>
        </authorList>
    </citation>
    <scope>NUCLEOTIDE SEQUENCE [LARGE SCALE GENOMIC DNA]</scope>
    <source>
        <strain evidence="6 7">LG-2</strain>
    </source>
</reference>
<protein>
    <submittedName>
        <fullName evidence="6">Crp/Fnr family transcriptional regulator</fullName>
    </submittedName>
</protein>
<dbReference type="PROSITE" id="PS50042">
    <property type="entry name" value="CNMP_BINDING_3"/>
    <property type="match status" value="1"/>
</dbReference>
<keyword evidence="7" id="KW-1185">Reference proteome</keyword>
<evidence type="ECO:0000256" key="3">
    <source>
        <dbReference type="ARBA" id="ARBA00023163"/>
    </source>
</evidence>
<feature type="domain" description="HTH crp-type" evidence="5">
    <location>
        <begin position="147"/>
        <end position="217"/>
    </location>
</feature>
<dbReference type="EMBL" id="JAUZQE010000003">
    <property type="protein sequence ID" value="MDR4124766.1"/>
    <property type="molecule type" value="Genomic_DNA"/>
</dbReference>
<dbReference type="Pfam" id="PF00027">
    <property type="entry name" value="cNMP_binding"/>
    <property type="match status" value="1"/>
</dbReference>
<dbReference type="PROSITE" id="PS51063">
    <property type="entry name" value="HTH_CRP_2"/>
    <property type="match status" value="1"/>
</dbReference>
<evidence type="ECO:0000259" key="5">
    <source>
        <dbReference type="PROSITE" id="PS51063"/>
    </source>
</evidence>
<keyword evidence="1" id="KW-0805">Transcription regulation</keyword>
<dbReference type="PANTHER" id="PTHR24567">
    <property type="entry name" value="CRP FAMILY TRANSCRIPTIONAL REGULATORY PROTEIN"/>
    <property type="match status" value="1"/>
</dbReference>
<keyword evidence="2" id="KW-0238">DNA-binding</keyword>
<dbReference type="Proteomes" id="UP001232156">
    <property type="component" value="Unassembled WGS sequence"/>
</dbReference>
<proteinExistence type="predicted"/>
<dbReference type="InterPro" id="IPR012318">
    <property type="entry name" value="HTH_CRP"/>
</dbReference>
<dbReference type="Pfam" id="PF13545">
    <property type="entry name" value="HTH_Crp_2"/>
    <property type="match status" value="1"/>
</dbReference>
<dbReference type="RefSeq" id="WP_165276946.1">
    <property type="nucleotide sequence ID" value="NZ_JAUZQE010000003.1"/>
</dbReference>